<organism evidence="13 14">
    <name type="scientific">Xenopus laevis</name>
    <name type="common">African clawed frog</name>
    <dbReference type="NCBI Taxonomy" id="8355"/>
    <lineage>
        <taxon>Eukaryota</taxon>
        <taxon>Metazoa</taxon>
        <taxon>Chordata</taxon>
        <taxon>Craniata</taxon>
        <taxon>Vertebrata</taxon>
        <taxon>Euteleostomi</taxon>
        <taxon>Amphibia</taxon>
        <taxon>Batrachia</taxon>
        <taxon>Anura</taxon>
        <taxon>Pipoidea</taxon>
        <taxon>Pipidae</taxon>
        <taxon>Xenopodinae</taxon>
        <taxon>Xenopus</taxon>
        <taxon>Xenopus</taxon>
    </lineage>
</organism>
<dbReference type="FunFam" id="1.10.510.10:FF:000210">
    <property type="entry name" value="Non-specific serine/threonine protein kinase"/>
    <property type="match status" value="1"/>
</dbReference>
<dbReference type="PROSITE" id="PS51285">
    <property type="entry name" value="AGC_KINASE_CTER"/>
    <property type="match status" value="1"/>
</dbReference>
<feature type="domain" description="Protein kinase" evidence="11">
    <location>
        <begin position="120"/>
        <end position="368"/>
    </location>
</feature>
<evidence type="ECO:0000256" key="10">
    <source>
        <dbReference type="RuleBase" id="RU000304"/>
    </source>
</evidence>
<protein>
    <recommendedName>
        <fullName evidence="15">Protein kinase domain-containing protein</fullName>
    </recommendedName>
</protein>
<evidence type="ECO:0000256" key="9">
    <source>
        <dbReference type="PROSITE-ProRule" id="PRU10141"/>
    </source>
</evidence>
<keyword evidence="2" id="KW-0597">Phosphoprotein</keyword>
<dbReference type="GO" id="GO:0004697">
    <property type="term" value="F:diacylglycerol-dependent serine/threonine kinase activity"/>
    <property type="evidence" value="ECO:0007669"/>
    <property type="project" value="UniProtKB-EC"/>
</dbReference>
<dbReference type="InterPro" id="IPR008271">
    <property type="entry name" value="Ser/Thr_kinase_AS"/>
</dbReference>
<evidence type="ECO:0000256" key="7">
    <source>
        <dbReference type="ARBA" id="ARBA00047272"/>
    </source>
</evidence>
<comment type="catalytic activity">
    <reaction evidence="8">
        <text>L-seryl-[protein] + ATP = O-phospho-L-seryl-[protein] + ADP + H(+)</text>
        <dbReference type="Rhea" id="RHEA:17989"/>
        <dbReference type="Rhea" id="RHEA-COMP:9863"/>
        <dbReference type="Rhea" id="RHEA-COMP:11604"/>
        <dbReference type="ChEBI" id="CHEBI:15378"/>
        <dbReference type="ChEBI" id="CHEBI:29999"/>
        <dbReference type="ChEBI" id="CHEBI:30616"/>
        <dbReference type="ChEBI" id="CHEBI:83421"/>
        <dbReference type="ChEBI" id="CHEBI:456216"/>
        <dbReference type="EC" id="2.7.11.13"/>
    </reaction>
</comment>
<evidence type="ECO:0000313" key="13">
    <source>
        <dbReference type="EMBL" id="OCT60612.1"/>
    </source>
</evidence>
<evidence type="ECO:0000256" key="6">
    <source>
        <dbReference type="ARBA" id="ARBA00022840"/>
    </source>
</evidence>
<dbReference type="GO" id="GO:0005524">
    <property type="term" value="F:ATP binding"/>
    <property type="evidence" value="ECO:0007669"/>
    <property type="project" value="UniProtKB-UniRule"/>
</dbReference>
<dbReference type="SUPFAM" id="SSF56112">
    <property type="entry name" value="Protein kinase-like (PK-like)"/>
    <property type="match status" value="1"/>
</dbReference>
<comment type="catalytic activity">
    <reaction evidence="7">
        <text>L-threonyl-[protein] + ATP = O-phospho-L-threonyl-[protein] + ADP + H(+)</text>
        <dbReference type="Rhea" id="RHEA:46608"/>
        <dbReference type="Rhea" id="RHEA-COMP:11060"/>
        <dbReference type="Rhea" id="RHEA-COMP:11605"/>
        <dbReference type="ChEBI" id="CHEBI:15378"/>
        <dbReference type="ChEBI" id="CHEBI:30013"/>
        <dbReference type="ChEBI" id="CHEBI:30616"/>
        <dbReference type="ChEBI" id="CHEBI:61977"/>
        <dbReference type="ChEBI" id="CHEBI:456216"/>
        <dbReference type="EC" id="2.7.11.13"/>
    </reaction>
</comment>
<dbReference type="PROSITE" id="PS00107">
    <property type="entry name" value="PROTEIN_KINASE_ATP"/>
    <property type="match status" value="1"/>
</dbReference>
<dbReference type="Pfam" id="PF00069">
    <property type="entry name" value="Pkinase"/>
    <property type="match status" value="1"/>
</dbReference>
<dbReference type="PANTHER" id="PTHR24351">
    <property type="entry name" value="RIBOSOMAL PROTEIN S6 KINASE"/>
    <property type="match status" value="1"/>
</dbReference>
<dbReference type="Proteomes" id="UP000694892">
    <property type="component" value="Chromosome 9_10S"/>
</dbReference>
<reference evidence="14" key="1">
    <citation type="journal article" date="2016" name="Nature">
        <title>Genome evolution in the allotetraploid frog Xenopus laevis.</title>
        <authorList>
            <person name="Session A.M."/>
            <person name="Uno Y."/>
            <person name="Kwon T."/>
            <person name="Chapman J.A."/>
            <person name="Toyoda A."/>
            <person name="Takahashi S."/>
            <person name="Fukui A."/>
            <person name="Hikosaka A."/>
            <person name="Suzuki A."/>
            <person name="Kondo M."/>
            <person name="van Heeringen S.J."/>
            <person name="Quigley I."/>
            <person name="Heinz S."/>
            <person name="Ogino H."/>
            <person name="Ochi H."/>
            <person name="Hellsten U."/>
            <person name="Lyons J.B."/>
            <person name="Simakov O."/>
            <person name="Putnam N."/>
            <person name="Stites J."/>
            <person name="Kuroki Y."/>
            <person name="Tanaka T."/>
            <person name="Michiue T."/>
            <person name="Watanabe M."/>
            <person name="Bogdanovic O."/>
            <person name="Lister R."/>
            <person name="Georgiou G."/>
            <person name="Paranjpe S.S."/>
            <person name="van Kruijsbergen I."/>
            <person name="Shu S."/>
            <person name="Carlson J."/>
            <person name="Kinoshita T."/>
            <person name="Ohta Y."/>
            <person name="Mawaribuchi S."/>
            <person name="Jenkins J."/>
            <person name="Grimwood J."/>
            <person name="Schmutz J."/>
            <person name="Mitros T."/>
            <person name="Mozaffari S.V."/>
            <person name="Suzuki Y."/>
            <person name="Haramoto Y."/>
            <person name="Yamamoto T.S."/>
            <person name="Takagi C."/>
            <person name="Heald R."/>
            <person name="Miller K."/>
            <person name="Haudenschild C."/>
            <person name="Kitzman J."/>
            <person name="Nakayama T."/>
            <person name="Izutsu Y."/>
            <person name="Robert J."/>
            <person name="Fortriede J."/>
            <person name="Burns K."/>
            <person name="Lotay V."/>
            <person name="Karimi K."/>
            <person name="Yasuoka Y."/>
            <person name="Dichmann D.S."/>
            <person name="Flajnik M.F."/>
            <person name="Houston D.W."/>
            <person name="Shendure J."/>
            <person name="DuPasquier L."/>
            <person name="Vize P.D."/>
            <person name="Zorn A.M."/>
            <person name="Ito M."/>
            <person name="Marcotte E.M."/>
            <person name="Wallingford J.B."/>
            <person name="Ito Y."/>
            <person name="Asashima M."/>
            <person name="Ueno N."/>
            <person name="Matsuda Y."/>
            <person name="Veenstra G.J."/>
            <person name="Fujiyama A."/>
            <person name="Harland R.M."/>
            <person name="Taira M."/>
            <person name="Rokhsar D.S."/>
        </authorList>
    </citation>
    <scope>NUCLEOTIDE SEQUENCE [LARGE SCALE GENOMIC DNA]</scope>
    <source>
        <strain evidence="14">J</strain>
    </source>
</reference>
<evidence type="ECO:0000256" key="3">
    <source>
        <dbReference type="ARBA" id="ARBA00022679"/>
    </source>
</evidence>
<dbReference type="PROSITE" id="PS00108">
    <property type="entry name" value="PROTEIN_KINASE_ST"/>
    <property type="match status" value="1"/>
</dbReference>
<dbReference type="InterPro" id="IPR011009">
    <property type="entry name" value="Kinase-like_dom_sf"/>
</dbReference>
<keyword evidence="4 9" id="KW-0547">Nucleotide-binding</keyword>
<evidence type="ECO:0000256" key="2">
    <source>
        <dbReference type="ARBA" id="ARBA00022553"/>
    </source>
</evidence>
<dbReference type="InterPro" id="IPR000719">
    <property type="entry name" value="Prot_kinase_dom"/>
</dbReference>
<dbReference type="PROSITE" id="PS50011">
    <property type="entry name" value="PROTEIN_KINASE_DOM"/>
    <property type="match status" value="1"/>
</dbReference>
<proteinExistence type="inferred from homology"/>
<dbReference type="SUPFAM" id="SSF46585">
    <property type="entry name" value="HR1 repeat"/>
    <property type="match status" value="1"/>
</dbReference>
<dbReference type="AlphaFoldDB" id="A0A974BTW9"/>
<evidence type="ECO:0000256" key="4">
    <source>
        <dbReference type="ARBA" id="ARBA00022741"/>
    </source>
</evidence>
<keyword evidence="6 9" id="KW-0067">ATP-binding</keyword>
<evidence type="ECO:0008006" key="15">
    <source>
        <dbReference type="Google" id="ProtNLM"/>
    </source>
</evidence>
<dbReference type="InterPro" id="IPR036274">
    <property type="entry name" value="HR1_rpt_sf"/>
</dbReference>
<sequence>MGAGHSGILRRHRHSETVDIKQPFDACEPQVSVSLSGMKQELVRVIQKEMKIAAGAENIYHAIKDRKTRALMKELRKSSERRLKALYSSLLKLNKEIARREAEHVPGEALQLTNYTLQDFNQRGFLGEGGFAKVLLVEHAATKRSYALKILKKESITSSRGIERILLEKRVAFAVADHPFIVDIHATFQSEYHLFFLMEYVAGGCLKSYLQREGAFEQPRAMFYAACTLMAISYLHENDIIHRDLKPENLLLDSSGYVKLADFGLSKDGIGYEGRTSSLKGSFGYMAPEVLAREPYSRSVDWWSLGIVIYEMLVGEKPMLRPSTGLVCPTFLAGDAVNLISGLLQREPLKRLGSSEEDACDLMHHYFFRSIDWMALIERKVQPPFIPEDVRLSEDGDQHLVLTPPSEGSLAMEKEIAEAFNNFDYTAI</sequence>
<dbReference type="InterPro" id="IPR000961">
    <property type="entry name" value="AGC-kinase_C"/>
</dbReference>
<keyword evidence="3" id="KW-0808">Transferase</keyword>
<evidence type="ECO:0000256" key="8">
    <source>
        <dbReference type="ARBA" id="ARBA00047470"/>
    </source>
</evidence>
<gene>
    <name evidence="13" type="ORF">XELAEV_18046638mg</name>
</gene>
<accession>A0A974BTW9</accession>
<dbReference type="FunFam" id="3.30.200.20:FF:000103">
    <property type="entry name" value="Protein kinase C"/>
    <property type="match status" value="1"/>
</dbReference>
<feature type="domain" description="AGC-kinase C-terminal" evidence="12">
    <location>
        <begin position="369"/>
        <end position="428"/>
    </location>
</feature>
<dbReference type="Gene3D" id="1.10.287.160">
    <property type="entry name" value="HR1 repeat"/>
    <property type="match status" value="1"/>
</dbReference>
<name>A0A974BTW9_XENLA</name>
<keyword evidence="5" id="KW-0418">Kinase</keyword>
<dbReference type="InterPro" id="IPR017441">
    <property type="entry name" value="Protein_kinase_ATP_BS"/>
</dbReference>
<dbReference type="SMART" id="SM00220">
    <property type="entry name" value="S_TKc"/>
    <property type="match status" value="1"/>
</dbReference>
<dbReference type="Gene3D" id="3.30.200.20">
    <property type="entry name" value="Phosphorylase Kinase, domain 1"/>
    <property type="match status" value="1"/>
</dbReference>
<evidence type="ECO:0000256" key="1">
    <source>
        <dbReference type="ARBA" id="ARBA00022527"/>
    </source>
</evidence>
<evidence type="ECO:0000313" key="14">
    <source>
        <dbReference type="Proteomes" id="UP000694892"/>
    </source>
</evidence>
<evidence type="ECO:0000259" key="11">
    <source>
        <dbReference type="PROSITE" id="PS50011"/>
    </source>
</evidence>
<evidence type="ECO:0000259" key="12">
    <source>
        <dbReference type="PROSITE" id="PS51285"/>
    </source>
</evidence>
<dbReference type="EMBL" id="CM004483">
    <property type="protein sequence ID" value="OCT60612.1"/>
    <property type="molecule type" value="Genomic_DNA"/>
</dbReference>
<comment type="similarity">
    <text evidence="10">Belongs to the protein kinase superfamily.</text>
</comment>
<evidence type="ECO:0000256" key="5">
    <source>
        <dbReference type="ARBA" id="ARBA00022777"/>
    </source>
</evidence>
<dbReference type="Gene3D" id="1.10.510.10">
    <property type="entry name" value="Transferase(Phosphotransferase) domain 1"/>
    <property type="match status" value="1"/>
</dbReference>
<keyword evidence="1 10" id="KW-0723">Serine/threonine-protein kinase</keyword>
<feature type="binding site" evidence="9">
    <location>
        <position position="149"/>
    </location>
    <ligand>
        <name>ATP</name>
        <dbReference type="ChEBI" id="CHEBI:30616"/>
    </ligand>
</feature>